<dbReference type="Pfam" id="PF02779">
    <property type="entry name" value="Transket_pyr"/>
    <property type="match status" value="1"/>
</dbReference>
<keyword evidence="3" id="KW-0786">Thiamine pyrophosphate</keyword>
<dbReference type="PANTHER" id="PTHR43257:SF2">
    <property type="entry name" value="PYRUVATE DEHYDROGENASE E1 COMPONENT SUBUNIT BETA"/>
    <property type="match status" value="1"/>
</dbReference>
<evidence type="ECO:0000259" key="4">
    <source>
        <dbReference type="SMART" id="SM00861"/>
    </source>
</evidence>
<keyword evidence="2 5" id="KW-0560">Oxidoreductase</keyword>
<dbReference type="Pfam" id="PF02780">
    <property type="entry name" value="Transketolase_C"/>
    <property type="match status" value="1"/>
</dbReference>
<dbReference type="InterPro" id="IPR005475">
    <property type="entry name" value="Transketolase-like_Pyr-bd"/>
</dbReference>
<dbReference type="EMBL" id="UOEU01000186">
    <property type="protein sequence ID" value="VAW31237.1"/>
    <property type="molecule type" value="Genomic_DNA"/>
</dbReference>
<dbReference type="SUPFAM" id="SSF52922">
    <property type="entry name" value="TK C-terminal domain-like"/>
    <property type="match status" value="1"/>
</dbReference>
<dbReference type="InterPro" id="IPR009014">
    <property type="entry name" value="Transketo_C/PFOR_II"/>
</dbReference>
<dbReference type="Gene3D" id="3.40.50.970">
    <property type="match status" value="1"/>
</dbReference>
<protein>
    <submittedName>
        <fullName evidence="5">Pyruvate dehydrogenase E1 component beta subunit</fullName>
        <ecNumber evidence="5">1.2.4.1</ecNumber>
    </submittedName>
</protein>
<gene>
    <name evidence="5" type="ORF">MNBD_CHLOROFLEXI01-4988</name>
</gene>
<sequence length="248" mass="26893">AEFMTINFAFVAFDAIVNHAAKVSYMFNGQFHCPVVFRAPGGGGKQLGATHSHTPDVIFAHFPGLKVVCPATPYDAKGLLKSAIRDNGPVMFIEPVALYTSPKVRDEVPEEDYTVPIGVADIKREGSDVTIITYGEGLHTSLDAAKTLAQEGIEAEIVDLRSLQPLDMSLALTSFKKTNRAVVVEFGHQTYGIGAEVVARLQDEAFDYIDAPIKRVAQYDVPAPYSGELERSALPNANRVVTAVKEIL</sequence>
<name>A0A3B0V0B5_9ZZZZ</name>
<dbReference type="FunFam" id="3.40.50.920:FF:000001">
    <property type="entry name" value="Pyruvate dehydrogenase E1 beta subunit"/>
    <property type="match status" value="1"/>
</dbReference>
<reference evidence="5" key="1">
    <citation type="submission" date="2018-06" db="EMBL/GenBank/DDBJ databases">
        <authorList>
            <person name="Zhirakovskaya E."/>
        </authorList>
    </citation>
    <scope>NUCLEOTIDE SEQUENCE</scope>
</reference>
<comment type="cofactor">
    <cofactor evidence="1">
        <name>thiamine diphosphate</name>
        <dbReference type="ChEBI" id="CHEBI:58937"/>
    </cofactor>
</comment>
<feature type="non-terminal residue" evidence="5">
    <location>
        <position position="1"/>
    </location>
</feature>
<dbReference type="Gene3D" id="3.40.50.920">
    <property type="match status" value="1"/>
</dbReference>
<feature type="domain" description="Transketolase-like pyrimidine-binding" evidence="4">
    <location>
        <begin position="1"/>
        <end position="101"/>
    </location>
</feature>
<evidence type="ECO:0000256" key="2">
    <source>
        <dbReference type="ARBA" id="ARBA00023002"/>
    </source>
</evidence>
<dbReference type="AlphaFoldDB" id="A0A3B0V0B5"/>
<dbReference type="SMART" id="SM00861">
    <property type="entry name" value="Transket_pyr"/>
    <property type="match status" value="1"/>
</dbReference>
<evidence type="ECO:0000313" key="5">
    <source>
        <dbReference type="EMBL" id="VAW31237.1"/>
    </source>
</evidence>
<keyword evidence="5" id="KW-0670">Pyruvate</keyword>
<organism evidence="5">
    <name type="scientific">hydrothermal vent metagenome</name>
    <dbReference type="NCBI Taxonomy" id="652676"/>
    <lineage>
        <taxon>unclassified sequences</taxon>
        <taxon>metagenomes</taxon>
        <taxon>ecological metagenomes</taxon>
    </lineage>
</organism>
<dbReference type="SUPFAM" id="SSF52518">
    <property type="entry name" value="Thiamin diphosphate-binding fold (THDP-binding)"/>
    <property type="match status" value="1"/>
</dbReference>
<accession>A0A3B0V0B5</accession>
<evidence type="ECO:0000256" key="1">
    <source>
        <dbReference type="ARBA" id="ARBA00001964"/>
    </source>
</evidence>
<proteinExistence type="predicted"/>
<dbReference type="GO" id="GO:0004739">
    <property type="term" value="F:pyruvate dehydrogenase (acetyl-transferring) activity"/>
    <property type="evidence" value="ECO:0007669"/>
    <property type="project" value="UniProtKB-EC"/>
</dbReference>
<evidence type="ECO:0000256" key="3">
    <source>
        <dbReference type="ARBA" id="ARBA00023052"/>
    </source>
</evidence>
<dbReference type="InterPro" id="IPR033248">
    <property type="entry name" value="Transketolase_C"/>
</dbReference>
<dbReference type="InterPro" id="IPR029061">
    <property type="entry name" value="THDP-binding"/>
</dbReference>
<dbReference type="EC" id="1.2.4.1" evidence="5"/>
<dbReference type="PANTHER" id="PTHR43257">
    <property type="entry name" value="PYRUVATE DEHYDROGENASE E1 COMPONENT BETA SUBUNIT"/>
    <property type="match status" value="1"/>
</dbReference>